<organism evidence="3">
    <name type="scientific">Caldithrix abyssi</name>
    <dbReference type="NCBI Taxonomy" id="187145"/>
    <lineage>
        <taxon>Bacteria</taxon>
        <taxon>Pseudomonadati</taxon>
        <taxon>Calditrichota</taxon>
        <taxon>Calditrichia</taxon>
        <taxon>Calditrichales</taxon>
        <taxon>Calditrichaceae</taxon>
        <taxon>Caldithrix</taxon>
    </lineage>
</organism>
<dbReference type="InterPro" id="IPR000073">
    <property type="entry name" value="AB_hydrolase_1"/>
</dbReference>
<keyword evidence="1 3" id="KW-0378">Hydrolase</keyword>
<dbReference type="EMBL" id="DRLI01000046">
    <property type="protein sequence ID" value="HHM01599.1"/>
    <property type="molecule type" value="Genomic_DNA"/>
</dbReference>
<accession>A0A7V5VEM6</accession>
<dbReference type="InterPro" id="IPR029058">
    <property type="entry name" value="AB_hydrolase_fold"/>
</dbReference>
<evidence type="ECO:0000256" key="1">
    <source>
        <dbReference type="ARBA" id="ARBA00022801"/>
    </source>
</evidence>
<evidence type="ECO:0000313" key="3">
    <source>
        <dbReference type="EMBL" id="HHM01599.1"/>
    </source>
</evidence>
<dbReference type="PANTHER" id="PTHR46118:SF4">
    <property type="entry name" value="PROTEIN ABHD11"/>
    <property type="match status" value="1"/>
</dbReference>
<dbReference type="SUPFAM" id="SSF53474">
    <property type="entry name" value="alpha/beta-Hydrolases"/>
    <property type="match status" value="1"/>
</dbReference>
<dbReference type="Pfam" id="PF00561">
    <property type="entry name" value="Abhydrolase_1"/>
    <property type="match status" value="1"/>
</dbReference>
<feature type="domain" description="AB hydrolase-1" evidence="2">
    <location>
        <begin position="13"/>
        <end position="242"/>
    </location>
</feature>
<dbReference type="PANTHER" id="PTHR46118">
    <property type="entry name" value="PROTEIN ABHD11"/>
    <property type="match status" value="1"/>
</dbReference>
<dbReference type="AlphaFoldDB" id="A0A7V5VEM6"/>
<evidence type="ECO:0000259" key="2">
    <source>
        <dbReference type="Pfam" id="PF00561"/>
    </source>
</evidence>
<dbReference type="GO" id="GO:0016787">
    <property type="term" value="F:hydrolase activity"/>
    <property type="evidence" value="ECO:0007669"/>
    <property type="project" value="UniProtKB-KW"/>
</dbReference>
<gene>
    <name evidence="3" type="ORF">ENJ15_01190</name>
</gene>
<proteinExistence type="predicted"/>
<dbReference type="Proteomes" id="UP000885771">
    <property type="component" value="Unassembled WGS sequence"/>
</dbReference>
<dbReference type="Gene3D" id="3.40.50.1820">
    <property type="entry name" value="alpha/beta hydrolase"/>
    <property type="match status" value="1"/>
</dbReference>
<protein>
    <submittedName>
        <fullName evidence="3">Alpha/beta fold hydrolase</fullName>
    </submittedName>
</protein>
<name>A0A7V5VEM6_CALAY</name>
<comment type="caution">
    <text evidence="3">The sequence shown here is derived from an EMBL/GenBank/DDBJ whole genome shotgun (WGS) entry which is preliminary data.</text>
</comment>
<sequence length="261" mass="29294">MKLFYREVGTGGPAIVILHGLFGMSDNWMSFARRLEKDFHLYLLDLRNHGRSPHSAEMNYDVMAGDVADFIGGTIGSSCSVVGHSMGGKVAMKLAMEQGGLIQSLVSVDIAPKKYYTTQFRDFLRVMMGMDLSRLTGRGQADRILEEALGLPPATRQFLLKNIYRDEHNRFQWRANLMALYDNLELLLDGLRGGGQYDGPVLFTRGTESPYIKEEDLPLMRSFFPSAHIVDIPGANHWVHASAPAALEKALREFWNNVNCH</sequence>
<reference evidence="3" key="1">
    <citation type="journal article" date="2020" name="mSystems">
        <title>Genome- and Community-Level Interaction Insights into Carbon Utilization and Element Cycling Functions of Hydrothermarchaeota in Hydrothermal Sediment.</title>
        <authorList>
            <person name="Zhou Z."/>
            <person name="Liu Y."/>
            <person name="Xu W."/>
            <person name="Pan J."/>
            <person name="Luo Z.H."/>
            <person name="Li M."/>
        </authorList>
    </citation>
    <scope>NUCLEOTIDE SEQUENCE [LARGE SCALE GENOMIC DNA]</scope>
    <source>
        <strain evidence="3">HyVt-460</strain>
    </source>
</reference>